<feature type="non-terminal residue" evidence="3">
    <location>
        <position position="1"/>
    </location>
</feature>
<keyword evidence="2" id="KW-0472">Membrane</keyword>
<evidence type="ECO:0000256" key="1">
    <source>
        <dbReference type="SAM" id="MobiDB-lite"/>
    </source>
</evidence>
<keyword evidence="4" id="KW-1185">Reference proteome</keyword>
<dbReference type="Proteomes" id="UP000023152">
    <property type="component" value="Unassembled WGS sequence"/>
</dbReference>
<feature type="compositionally biased region" description="Basic and acidic residues" evidence="1">
    <location>
        <begin position="25"/>
        <end position="38"/>
    </location>
</feature>
<dbReference type="AlphaFoldDB" id="X6MEK2"/>
<evidence type="ECO:0008006" key="5">
    <source>
        <dbReference type="Google" id="ProtNLM"/>
    </source>
</evidence>
<organism evidence="3 4">
    <name type="scientific">Reticulomyxa filosa</name>
    <dbReference type="NCBI Taxonomy" id="46433"/>
    <lineage>
        <taxon>Eukaryota</taxon>
        <taxon>Sar</taxon>
        <taxon>Rhizaria</taxon>
        <taxon>Retaria</taxon>
        <taxon>Foraminifera</taxon>
        <taxon>Monothalamids</taxon>
        <taxon>Reticulomyxidae</taxon>
        <taxon>Reticulomyxa</taxon>
    </lineage>
</organism>
<accession>X6MEK2</accession>
<comment type="caution">
    <text evidence="3">The sequence shown here is derived from an EMBL/GenBank/DDBJ whole genome shotgun (WGS) entry which is preliminary data.</text>
</comment>
<protein>
    <recommendedName>
        <fullName evidence="5">Viral A-type inclusion protein</fullName>
    </recommendedName>
</protein>
<feature type="compositionally biased region" description="Basic and acidic residues" evidence="1">
    <location>
        <begin position="49"/>
        <end position="64"/>
    </location>
</feature>
<keyword evidence="2" id="KW-0812">Transmembrane</keyword>
<evidence type="ECO:0000313" key="3">
    <source>
        <dbReference type="EMBL" id="ETO12423.1"/>
    </source>
</evidence>
<sequence>DDDSNGEEDDGDEAEQQQTGTRSSFSKEEMSENKDLSNKSKLQNQQRIEQLERELEKEKGRVRDSNNAYSAMQARYKEMEDTLSQIQNKEQGYIARIQELQKARDDKYNTLLQEKDSLKIIIEELKARLHRQEQYHATVSSNPNPPATAINNDHLSEKKEEYLAKISDMEHQNNVLARERNEYRSKIQKADEEMQQMTLALKQAQDSKIQLIQQTTEQINLLRYYLKCFNDASGKAKPNEMSDFPFVSPFFFQLQDAENNFMGVFVAYWNESLEFFIFFFVVHSNFCKIFFFLTICFTFFLFVYWTKKEGKRGKKKNNLIAREKKKDELAVDRA</sequence>
<evidence type="ECO:0000256" key="2">
    <source>
        <dbReference type="SAM" id="Phobius"/>
    </source>
</evidence>
<feature type="transmembrane region" description="Helical" evidence="2">
    <location>
        <begin position="289"/>
        <end position="306"/>
    </location>
</feature>
<dbReference type="EMBL" id="ASPP01021405">
    <property type="protein sequence ID" value="ETO12423.1"/>
    <property type="molecule type" value="Genomic_DNA"/>
</dbReference>
<keyword evidence="2" id="KW-1133">Transmembrane helix</keyword>
<proteinExistence type="predicted"/>
<feature type="region of interest" description="Disordered" evidence="1">
    <location>
        <begin position="1"/>
        <end position="66"/>
    </location>
</feature>
<reference evidence="3 4" key="1">
    <citation type="journal article" date="2013" name="Curr. Biol.">
        <title>The Genome of the Foraminiferan Reticulomyxa filosa.</title>
        <authorList>
            <person name="Glockner G."/>
            <person name="Hulsmann N."/>
            <person name="Schleicher M."/>
            <person name="Noegel A.A."/>
            <person name="Eichinger L."/>
            <person name="Gallinger C."/>
            <person name="Pawlowski J."/>
            <person name="Sierra R."/>
            <person name="Euteneuer U."/>
            <person name="Pillet L."/>
            <person name="Moustafa A."/>
            <person name="Platzer M."/>
            <person name="Groth M."/>
            <person name="Szafranski K."/>
            <person name="Schliwa M."/>
        </authorList>
    </citation>
    <scope>NUCLEOTIDE SEQUENCE [LARGE SCALE GENOMIC DNA]</scope>
</reference>
<evidence type="ECO:0000313" key="4">
    <source>
        <dbReference type="Proteomes" id="UP000023152"/>
    </source>
</evidence>
<feature type="compositionally biased region" description="Acidic residues" evidence="1">
    <location>
        <begin position="1"/>
        <end position="15"/>
    </location>
</feature>
<name>X6MEK2_RETFI</name>
<gene>
    <name evidence="3" type="ORF">RFI_24952</name>
</gene>